<dbReference type="Proteomes" id="UP000231638">
    <property type="component" value="Unassembled WGS sequence"/>
</dbReference>
<dbReference type="PANTHER" id="PTHR43130:SF3">
    <property type="entry name" value="HTH-TYPE TRANSCRIPTIONAL REGULATOR RV1931C"/>
    <property type="match status" value="1"/>
</dbReference>
<dbReference type="CDD" id="cd03139">
    <property type="entry name" value="GATase1_PfpI_2"/>
    <property type="match status" value="1"/>
</dbReference>
<dbReference type="Pfam" id="PF01965">
    <property type="entry name" value="DJ-1_PfpI"/>
    <property type="match status" value="1"/>
</dbReference>
<proteinExistence type="predicted"/>
<name>A0A2D3WF65_9BACT</name>
<feature type="domain" description="DJ-1/PfpI" evidence="1">
    <location>
        <begin position="5"/>
        <end position="168"/>
    </location>
</feature>
<dbReference type="AlphaFoldDB" id="A0A2D3WF65"/>
<evidence type="ECO:0000259" key="1">
    <source>
        <dbReference type="Pfam" id="PF01965"/>
    </source>
</evidence>
<dbReference type="InterPro" id="IPR002818">
    <property type="entry name" value="DJ-1/PfpI"/>
</dbReference>
<evidence type="ECO:0000313" key="3">
    <source>
        <dbReference type="Proteomes" id="UP000231638"/>
    </source>
</evidence>
<dbReference type="STRING" id="366522.GCA_001548055_02001"/>
<dbReference type="SUPFAM" id="SSF52317">
    <property type="entry name" value="Class I glutamine amidotransferase-like"/>
    <property type="match status" value="1"/>
</dbReference>
<comment type="caution">
    <text evidence="2">The sequence shown here is derived from an EMBL/GenBank/DDBJ whole genome shotgun (WGS) entry which is preliminary data.</text>
</comment>
<dbReference type="InterPro" id="IPR029062">
    <property type="entry name" value="Class_I_gatase-like"/>
</dbReference>
<dbReference type="InterPro" id="IPR052158">
    <property type="entry name" value="INH-QAR"/>
</dbReference>
<protein>
    <submittedName>
        <fullName evidence="2">Thiamine biosynthesis protein ThiJ</fullName>
    </submittedName>
</protein>
<sequence length="192" mass="21074">MLHIGIVIFPQVEELDFVAPFEVLSYMNKIQPNSTRVLLIAPSLEPIEAFNGLKIIPHESYETAPSLDILIFPGGKGRIRWMKDAPTLAFLHRQYPSLSYLASVCTGAFFLAEAGLLQGKKATTHAKAFKELADYGIQVVSSKIVREGKIISAGGVSSGLELGFYLLKELFGTQAAREVAENIEYTVDIDTL</sequence>
<evidence type="ECO:0000313" key="2">
    <source>
        <dbReference type="EMBL" id="DAB35719.1"/>
    </source>
</evidence>
<gene>
    <name evidence="2" type="ORF">CFH80_08710</name>
</gene>
<organism evidence="2 3">
    <name type="scientific">Sulfurospirillum cavolei</name>
    <dbReference type="NCBI Taxonomy" id="366522"/>
    <lineage>
        <taxon>Bacteria</taxon>
        <taxon>Pseudomonadati</taxon>
        <taxon>Campylobacterota</taxon>
        <taxon>Epsilonproteobacteria</taxon>
        <taxon>Campylobacterales</taxon>
        <taxon>Sulfurospirillaceae</taxon>
        <taxon>Sulfurospirillum</taxon>
    </lineage>
</organism>
<dbReference type="EMBL" id="DLUG01000223">
    <property type="protein sequence ID" value="DAB35719.1"/>
    <property type="molecule type" value="Genomic_DNA"/>
</dbReference>
<reference evidence="2 3" key="1">
    <citation type="journal article" date="2017" name="Front. Microbiol.">
        <title>Comparative Genomic Analysis of the Class Epsilonproteobacteria and Proposed Reclassification to Epsilonbacteraeota (phyl. nov.).</title>
        <authorList>
            <person name="Waite D.W."/>
            <person name="Vanwonterghem I."/>
            <person name="Rinke C."/>
            <person name="Parks D.H."/>
            <person name="Zhang Y."/>
            <person name="Takai K."/>
            <person name="Sievert S.M."/>
            <person name="Simon J."/>
            <person name="Campbell B.J."/>
            <person name="Hanson T.E."/>
            <person name="Woyke T."/>
            <person name="Klotz M.G."/>
            <person name="Hugenholtz P."/>
        </authorList>
    </citation>
    <scope>NUCLEOTIDE SEQUENCE [LARGE SCALE GENOMIC DNA]</scope>
    <source>
        <strain evidence="2">UBA11420</strain>
    </source>
</reference>
<dbReference type="PANTHER" id="PTHR43130">
    <property type="entry name" value="ARAC-FAMILY TRANSCRIPTIONAL REGULATOR"/>
    <property type="match status" value="1"/>
</dbReference>
<dbReference type="Gene3D" id="3.40.50.880">
    <property type="match status" value="1"/>
</dbReference>
<accession>A0A2D3WF65</accession>